<dbReference type="InterPro" id="IPR052896">
    <property type="entry name" value="GGT-like_enzyme"/>
</dbReference>
<keyword evidence="1" id="KW-0012">Acyltransferase</keyword>
<name>B7PG46_IXOSC</name>
<dbReference type="PhylomeDB" id="B7PG46"/>
<dbReference type="VEuPathDB" id="VectorBase:ISCP_007832"/>
<dbReference type="EMBL" id="DS706257">
    <property type="protein sequence ID" value="EEC05568.1"/>
    <property type="molecule type" value="Genomic_DNA"/>
</dbReference>
<dbReference type="AlphaFoldDB" id="B7PG46"/>
<gene>
    <name evidence="1" type="ORF">IscW_ISCW003588</name>
</gene>
<dbReference type="PANTHER" id="PTHR43881">
    <property type="entry name" value="GAMMA-GLUTAMYLTRANSPEPTIDASE (AFU_ORTHOLOGUE AFUA_4G13580)"/>
    <property type="match status" value="1"/>
</dbReference>
<feature type="non-terminal residue" evidence="1">
    <location>
        <position position="167"/>
    </location>
</feature>
<keyword evidence="1" id="KW-0808">Transferase</keyword>
<dbReference type="STRING" id="6945.B7PG46"/>
<dbReference type="PRINTS" id="PR01210">
    <property type="entry name" value="GGTRANSPTASE"/>
</dbReference>
<dbReference type="InterPro" id="IPR016130">
    <property type="entry name" value="Tyr_Pase_AS"/>
</dbReference>
<reference evidence="1" key="1">
    <citation type="submission" date="2008-03" db="EMBL/GenBank/DDBJ databases">
        <title>Annotation of Ixodes scapularis.</title>
        <authorList>
            <consortium name="Ixodes scapularis Genome Project Consortium"/>
            <person name="Caler E."/>
            <person name="Hannick L.I."/>
            <person name="Bidwell S."/>
            <person name="Joardar V."/>
            <person name="Thiagarajan M."/>
            <person name="Amedeo P."/>
            <person name="Galinsky K.J."/>
            <person name="Schobel S."/>
            <person name="Inman J."/>
            <person name="Hostetler J."/>
            <person name="Miller J."/>
            <person name="Hammond M."/>
            <person name="Megy K."/>
            <person name="Lawson D."/>
            <person name="Kodira C."/>
            <person name="Sutton G."/>
            <person name="Meyer J."/>
            <person name="Hill C.A."/>
            <person name="Birren B."/>
            <person name="Nene V."/>
            <person name="Collins F."/>
            <person name="Alarcon-Chaidez F."/>
            <person name="Wikel S."/>
            <person name="Strausberg R."/>
        </authorList>
    </citation>
    <scope>NUCLEOTIDE SEQUENCE [LARGE SCALE GENOMIC DNA]</scope>
    <source>
        <strain evidence="1">Wikel colony</strain>
    </source>
</reference>
<dbReference type="PROSITE" id="PS00383">
    <property type="entry name" value="TYR_PHOSPHATASE_1"/>
    <property type="match status" value="1"/>
</dbReference>
<dbReference type="OrthoDB" id="6413471at2759"/>
<dbReference type="VEuPathDB" id="VectorBase:ISCI003588"/>
<dbReference type="PANTHER" id="PTHR43881:SF1">
    <property type="entry name" value="GAMMA-GLUTAMYLTRANSPEPTIDASE (AFU_ORTHOLOGUE AFUA_4G13580)"/>
    <property type="match status" value="1"/>
</dbReference>
<proteinExistence type="predicted"/>
<dbReference type="HOGENOM" id="CLU_1606774_0_0_1"/>
<dbReference type="EC" id="2.3.2.2" evidence="1"/>
<dbReference type="SUPFAM" id="SSF56235">
    <property type="entry name" value="N-terminal nucleophile aminohydrolases (Ntn hydrolases)"/>
    <property type="match status" value="1"/>
</dbReference>
<dbReference type="VEuPathDB" id="VectorBase:ISCW003588"/>
<organism>
    <name type="scientific">Ixodes scapularis</name>
    <name type="common">Black-legged tick</name>
    <name type="synonym">Deer tick</name>
    <dbReference type="NCBI Taxonomy" id="6945"/>
    <lineage>
        <taxon>Eukaryota</taxon>
        <taxon>Metazoa</taxon>
        <taxon>Ecdysozoa</taxon>
        <taxon>Arthropoda</taxon>
        <taxon>Chelicerata</taxon>
        <taxon>Arachnida</taxon>
        <taxon>Acari</taxon>
        <taxon>Parasitiformes</taxon>
        <taxon>Ixodida</taxon>
        <taxon>Ixodoidea</taxon>
        <taxon>Ixodidae</taxon>
        <taxon>Ixodinae</taxon>
        <taxon>Ixodes</taxon>
    </lineage>
</organism>
<dbReference type="InterPro" id="IPR029055">
    <property type="entry name" value="Ntn_hydrolases_N"/>
</dbReference>
<sequence length="167" mass="17460">MATFKAFSTLLKITSEATCCCPPCRKISSRFPVLALRGAAVSNEVLATTAALETLQRGGNAADASVAMAAVFQVLQPYAGGVGGDCFCLFYDASKKKVHCIDGSGRSPAALTLELLLSKGFGTSVEARSKGLLATVPGAVKCWFDTIRAFGSGKVTLIMMQLSKNQL</sequence>
<protein>
    <submittedName>
        <fullName evidence="1">Gamma glutamyl transpeptidase, putative</fullName>
        <ecNumber evidence="1">2.3.2.2</ecNumber>
    </submittedName>
</protein>
<dbReference type="Pfam" id="PF01019">
    <property type="entry name" value="G_glu_transpept"/>
    <property type="match status" value="1"/>
</dbReference>
<dbReference type="GO" id="GO:0103068">
    <property type="term" value="F:leukotriene C4 gamma-glutamyl transferase activity"/>
    <property type="evidence" value="ECO:0007669"/>
    <property type="project" value="UniProtKB-EC"/>
</dbReference>
<accession>B7PG46</accession>
<evidence type="ECO:0000313" key="1">
    <source>
        <dbReference type="EMBL" id="EEC05568.1"/>
    </source>
</evidence>
<dbReference type="PaxDb" id="6945-B7PG46"/>